<reference evidence="1" key="1">
    <citation type="journal article" date="2014" name="Front. Microbiol.">
        <title>High frequency of phylogenetically diverse reductive dehalogenase-homologous genes in deep subseafloor sedimentary metagenomes.</title>
        <authorList>
            <person name="Kawai M."/>
            <person name="Futagami T."/>
            <person name="Toyoda A."/>
            <person name="Takaki Y."/>
            <person name="Nishi S."/>
            <person name="Hori S."/>
            <person name="Arai W."/>
            <person name="Tsubouchi T."/>
            <person name="Morono Y."/>
            <person name="Uchiyama I."/>
            <person name="Ito T."/>
            <person name="Fujiyama A."/>
            <person name="Inagaki F."/>
            <person name="Takami H."/>
        </authorList>
    </citation>
    <scope>NUCLEOTIDE SEQUENCE</scope>
    <source>
        <strain evidence="1">Expedition CK06-06</strain>
    </source>
</reference>
<organism evidence="1">
    <name type="scientific">marine sediment metagenome</name>
    <dbReference type="NCBI Taxonomy" id="412755"/>
    <lineage>
        <taxon>unclassified sequences</taxon>
        <taxon>metagenomes</taxon>
        <taxon>ecological metagenomes</taxon>
    </lineage>
</organism>
<name>X1MIC6_9ZZZZ</name>
<feature type="non-terminal residue" evidence="1">
    <location>
        <position position="1"/>
    </location>
</feature>
<proteinExistence type="predicted"/>
<gene>
    <name evidence="1" type="ORF">S06H3_21485</name>
</gene>
<dbReference type="AlphaFoldDB" id="X1MIC6"/>
<sequence>FRRYLENNEDELFDLIFKRADKNKGVVVGIRHFSDPSCKCKICTSHVKDSVT</sequence>
<comment type="caution">
    <text evidence="1">The sequence shown here is derived from an EMBL/GenBank/DDBJ whole genome shotgun (WGS) entry which is preliminary data.</text>
</comment>
<protein>
    <submittedName>
        <fullName evidence="1">Uncharacterized protein</fullName>
    </submittedName>
</protein>
<evidence type="ECO:0000313" key="1">
    <source>
        <dbReference type="EMBL" id="GAI06114.1"/>
    </source>
</evidence>
<accession>X1MIC6</accession>
<dbReference type="EMBL" id="BARV01011292">
    <property type="protein sequence ID" value="GAI06114.1"/>
    <property type="molecule type" value="Genomic_DNA"/>
</dbReference>